<protein>
    <recommendedName>
        <fullName evidence="3">F-box domain-containing protein</fullName>
    </recommendedName>
</protein>
<proteinExistence type="predicted"/>
<dbReference type="OrthoDB" id="3365698at2759"/>
<gene>
    <name evidence="1" type="ORF">BDP27DRAFT_1343338</name>
</gene>
<keyword evidence="2" id="KW-1185">Reference proteome</keyword>
<dbReference type="Proteomes" id="UP000772434">
    <property type="component" value="Unassembled WGS sequence"/>
</dbReference>
<evidence type="ECO:0008006" key="3">
    <source>
        <dbReference type="Google" id="ProtNLM"/>
    </source>
</evidence>
<dbReference type="EMBL" id="JADNRY010000365">
    <property type="protein sequence ID" value="KAF9058579.1"/>
    <property type="molecule type" value="Genomic_DNA"/>
</dbReference>
<sequence length="451" mass="51722">FAFRDLKDAPLLMTTICRHWRRVAIDTPMLWSSLHIHLPSHLSEEVASQRTTGMSLWLERSATLPISISFHGSSRYNESTPTEFVVGVAEKNLQLRSSKNMRSFMQSLQRFYHRIRRLHLCLSPEDFRMLNSFLQPSTSFPALISLKLDNYSYSHTELVLPSLFLEFFKVSRMPALRSIEFNQGSGWPDAGNSTDGWPMNILISQYMPLSFLYSIVMQNQLLQSLQIGLSITTEDNISLPTVGTLSTLTHLTSLSLDLQTDFQSQDPMDMMYSRMSPMFSLMDSPSLKSLYVRYNTDISLAPQPPFHVMSWTNLETLGLHFPLTPEALTDCLMSVPNITSLHFVDMGNMDDLDSHCITTILQDTHLYRLGLPAGNPSSLCPKLRHIRMIDYESWSSTALADFLEARVRSKALDSFDFLSYKPMQSFLEPQLGRFVRLKEEWGLKLHLHQRF</sequence>
<name>A0A9P5TXW8_9AGAR</name>
<dbReference type="AlphaFoldDB" id="A0A9P5TXW8"/>
<dbReference type="SUPFAM" id="SSF52047">
    <property type="entry name" value="RNI-like"/>
    <property type="match status" value="1"/>
</dbReference>
<dbReference type="InterPro" id="IPR032675">
    <property type="entry name" value="LRR_dom_sf"/>
</dbReference>
<evidence type="ECO:0000313" key="2">
    <source>
        <dbReference type="Proteomes" id="UP000772434"/>
    </source>
</evidence>
<evidence type="ECO:0000313" key="1">
    <source>
        <dbReference type="EMBL" id="KAF9058579.1"/>
    </source>
</evidence>
<dbReference type="Gene3D" id="3.80.10.10">
    <property type="entry name" value="Ribonuclease Inhibitor"/>
    <property type="match status" value="1"/>
</dbReference>
<feature type="non-terminal residue" evidence="1">
    <location>
        <position position="451"/>
    </location>
</feature>
<accession>A0A9P5TXW8</accession>
<feature type="non-terminal residue" evidence="1">
    <location>
        <position position="1"/>
    </location>
</feature>
<organism evidence="1 2">
    <name type="scientific">Rhodocollybia butyracea</name>
    <dbReference type="NCBI Taxonomy" id="206335"/>
    <lineage>
        <taxon>Eukaryota</taxon>
        <taxon>Fungi</taxon>
        <taxon>Dikarya</taxon>
        <taxon>Basidiomycota</taxon>
        <taxon>Agaricomycotina</taxon>
        <taxon>Agaricomycetes</taxon>
        <taxon>Agaricomycetidae</taxon>
        <taxon>Agaricales</taxon>
        <taxon>Marasmiineae</taxon>
        <taxon>Omphalotaceae</taxon>
        <taxon>Rhodocollybia</taxon>
    </lineage>
</organism>
<reference evidence="1" key="1">
    <citation type="submission" date="2020-11" db="EMBL/GenBank/DDBJ databases">
        <authorList>
            <consortium name="DOE Joint Genome Institute"/>
            <person name="Ahrendt S."/>
            <person name="Riley R."/>
            <person name="Andreopoulos W."/>
            <person name="Labutti K."/>
            <person name="Pangilinan J."/>
            <person name="Ruiz-Duenas F.J."/>
            <person name="Barrasa J.M."/>
            <person name="Sanchez-Garcia M."/>
            <person name="Camarero S."/>
            <person name="Miyauchi S."/>
            <person name="Serrano A."/>
            <person name="Linde D."/>
            <person name="Babiker R."/>
            <person name="Drula E."/>
            <person name="Ayuso-Fernandez I."/>
            <person name="Pacheco R."/>
            <person name="Padilla G."/>
            <person name="Ferreira P."/>
            <person name="Barriuso J."/>
            <person name="Kellner H."/>
            <person name="Castanera R."/>
            <person name="Alfaro M."/>
            <person name="Ramirez L."/>
            <person name="Pisabarro A.G."/>
            <person name="Kuo A."/>
            <person name="Tritt A."/>
            <person name="Lipzen A."/>
            <person name="He G."/>
            <person name="Yan M."/>
            <person name="Ng V."/>
            <person name="Cullen D."/>
            <person name="Martin F."/>
            <person name="Rosso M.-N."/>
            <person name="Henrissat B."/>
            <person name="Hibbett D."/>
            <person name="Martinez A.T."/>
            <person name="Grigoriev I.V."/>
        </authorList>
    </citation>
    <scope>NUCLEOTIDE SEQUENCE</scope>
    <source>
        <strain evidence="1">AH 40177</strain>
    </source>
</reference>
<comment type="caution">
    <text evidence="1">The sequence shown here is derived from an EMBL/GenBank/DDBJ whole genome shotgun (WGS) entry which is preliminary data.</text>
</comment>